<reference evidence="1" key="2">
    <citation type="journal article" date="2015" name="Data Brief">
        <title>Shoot transcriptome of the giant reed, Arundo donax.</title>
        <authorList>
            <person name="Barrero R.A."/>
            <person name="Guerrero F.D."/>
            <person name="Moolhuijzen P."/>
            <person name="Goolsby J.A."/>
            <person name="Tidwell J."/>
            <person name="Bellgard S.E."/>
            <person name="Bellgard M.I."/>
        </authorList>
    </citation>
    <scope>NUCLEOTIDE SEQUENCE</scope>
    <source>
        <tissue evidence="1">Shoot tissue taken approximately 20 cm above the soil surface</tissue>
    </source>
</reference>
<dbReference type="AlphaFoldDB" id="A0A0A9GMR6"/>
<evidence type="ECO:0000313" key="1">
    <source>
        <dbReference type="EMBL" id="JAE26425.1"/>
    </source>
</evidence>
<dbReference type="EMBL" id="GBRH01171471">
    <property type="protein sequence ID" value="JAE26425.1"/>
    <property type="molecule type" value="Transcribed_RNA"/>
</dbReference>
<protein>
    <submittedName>
        <fullName evidence="1">Uncharacterized protein</fullName>
    </submittedName>
</protein>
<name>A0A0A9GMR6_ARUDO</name>
<reference evidence="1" key="1">
    <citation type="submission" date="2014-09" db="EMBL/GenBank/DDBJ databases">
        <authorList>
            <person name="Magalhaes I.L.F."/>
            <person name="Oliveira U."/>
            <person name="Santos F.R."/>
            <person name="Vidigal T.H.D.A."/>
            <person name="Brescovit A.D."/>
            <person name="Santos A.J."/>
        </authorList>
    </citation>
    <scope>NUCLEOTIDE SEQUENCE</scope>
    <source>
        <tissue evidence="1">Shoot tissue taken approximately 20 cm above the soil surface</tissue>
    </source>
</reference>
<proteinExistence type="predicted"/>
<organism evidence="1">
    <name type="scientific">Arundo donax</name>
    <name type="common">Giant reed</name>
    <name type="synonym">Donax arundinaceus</name>
    <dbReference type="NCBI Taxonomy" id="35708"/>
    <lineage>
        <taxon>Eukaryota</taxon>
        <taxon>Viridiplantae</taxon>
        <taxon>Streptophyta</taxon>
        <taxon>Embryophyta</taxon>
        <taxon>Tracheophyta</taxon>
        <taxon>Spermatophyta</taxon>
        <taxon>Magnoliopsida</taxon>
        <taxon>Liliopsida</taxon>
        <taxon>Poales</taxon>
        <taxon>Poaceae</taxon>
        <taxon>PACMAD clade</taxon>
        <taxon>Arundinoideae</taxon>
        <taxon>Arundineae</taxon>
        <taxon>Arundo</taxon>
    </lineage>
</organism>
<accession>A0A0A9GMR6</accession>
<sequence length="93" mass="11198">MNLTKSWRSWQSVPSIQRVSPIPQYSIPTSGKDWRTAKRICEILDDFHKYMDPIRIFPRPYNLFDTLWDAKKEVHRQVNFHSQTGMMKHFPMC</sequence>